<dbReference type="OMA" id="HWSTANG"/>
<reference evidence="3 4" key="1">
    <citation type="submission" date="2016-10" db="EMBL/GenBank/DDBJ databases">
        <title>Genome sequence of the basidiomycete white-rot fungus Trametes pubescens.</title>
        <authorList>
            <person name="Makela M.R."/>
            <person name="Granchi Z."/>
            <person name="Peng M."/>
            <person name="De Vries R.P."/>
            <person name="Grigoriev I."/>
            <person name="Riley R."/>
            <person name="Hilden K."/>
        </authorList>
    </citation>
    <scope>NUCLEOTIDE SEQUENCE [LARGE SCALE GENOMIC DNA]</scope>
    <source>
        <strain evidence="3 4">FBCC735</strain>
    </source>
</reference>
<name>A0A1M2VUV0_TRAPU</name>
<evidence type="ECO:0000256" key="1">
    <source>
        <dbReference type="SAM" id="Coils"/>
    </source>
</evidence>
<evidence type="ECO:0000313" key="3">
    <source>
        <dbReference type="EMBL" id="OJT11375.1"/>
    </source>
</evidence>
<evidence type="ECO:0000313" key="4">
    <source>
        <dbReference type="Proteomes" id="UP000184267"/>
    </source>
</evidence>
<dbReference type="Proteomes" id="UP000184267">
    <property type="component" value="Unassembled WGS sequence"/>
</dbReference>
<evidence type="ECO:0000256" key="2">
    <source>
        <dbReference type="SAM" id="MobiDB-lite"/>
    </source>
</evidence>
<gene>
    <name evidence="3" type="ORF">TRAPUB_12102</name>
</gene>
<feature type="coiled-coil region" evidence="1">
    <location>
        <begin position="135"/>
        <end position="201"/>
    </location>
</feature>
<feature type="region of interest" description="Disordered" evidence="2">
    <location>
        <begin position="215"/>
        <end position="246"/>
    </location>
</feature>
<dbReference type="OrthoDB" id="10510093at2759"/>
<keyword evidence="4" id="KW-1185">Reference proteome</keyword>
<dbReference type="EMBL" id="MNAD01000648">
    <property type="protein sequence ID" value="OJT11375.1"/>
    <property type="molecule type" value="Genomic_DNA"/>
</dbReference>
<sequence>MSFVSGLLKILGVGALILFLLVAYVAICDPLSVDTAEGRRDSPVPTPEAVSIIERKIQALKTALARNEAEYKRLSEDVRTLKRNAELFDARLDLVSAELDFVRGELERALKTIDATYEKHWSTANGCSEACTRLKEEAVEELKSMMARNTELEKKCAEHEAYRREAEEHFKKMRMEQAELLRKIEHDKKELEKTVRAQARTELKGVLDAFLTAGFATAPPPRGASQATALEDRSETSSQAAAPVTA</sequence>
<protein>
    <submittedName>
        <fullName evidence="3">Uncharacterized protein</fullName>
    </submittedName>
</protein>
<dbReference type="AlphaFoldDB" id="A0A1M2VUV0"/>
<proteinExistence type="predicted"/>
<comment type="caution">
    <text evidence="3">The sequence shown here is derived from an EMBL/GenBank/DDBJ whole genome shotgun (WGS) entry which is preliminary data.</text>
</comment>
<accession>A0A1M2VUV0</accession>
<feature type="coiled-coil region" evidence="1">
    <location>
        <begin position="50"/>
        <end position="91"/>
    </location>
</feature>
<organism evidence="3 4">
    <name type="scientific">Trametes pubescens</name>
    <name type="common">White-rot fungus</name>
    <dbReference type="NCBI Taxonomy" id="154538"/>
    <lineage>
        <taxon>Eukaryota</taxon>
        <taxon>Fungi</taxon>
        <taxon>Dikarya</taxon>
        <taxon>Basidiomycota</taxon>
        <taxon>Agaricomycotina</taxon>
        <taxon>Agaricomycetes</taxon>
        <taxon>Polyporales</taxon>
        <taxon>Polyporaceae</taxon>
        <taxon>Trametes</taxon>
    </lineage>
</organism>
<keyword evidence="1" id="KW-0175">Coiled coil</keyword>